<comment type="caution">
    <text evidence="3">The sequence shown here is derived from an EMBL/GenBank/DDBJ whole genome shotgun (WGS) entry which is preliminary data.</text>
</comment>
<gene>
    <name evidence="3" type="ORF">QCA50_010848</name>
</gene>
<dbReference type="Proteomes" id="UP001385951">
    <property type="component" value="Unassembled WGS sequence"/>
</dbReference>
<dbReference type="EMBL" id="JASBNA010000018">
    <property type="protein sequence ID" value="KAK7686036.1"/>
    <property type="molecule type" value="Genomic_DNA"/>
</dbReference>
<sequence length="352" mass="40164">MDSSSLPCLFSLSLWPLMVQRDYCTPTFAITIPRILVAFYNSLLLVPLSLIPIFLVLITNNACIHNAKTDSSSIHTKILYDDFIFTFFPLLRNILVVIEFPLKPRFGRRPVSSRQHVASAQLNLNHEELRHELSMNILTPMRVGNMPLFKTLPTILLSTRRASSSKARKQSGGGTKTGSPETPKPEYGPKRSPVDVFFARYSSFKHKRTKPLPDQFGSLCRKRCEELKLVKLEDEHLKALKNKLTTAMADELYLMYGRTESRKAGWRRLCCDAGIDPVPNTPKECRKEIEEKYINIVDLLSAKRGGRPIVSYKNLNELAKQTRRPMRMFPSRKVKGAFSALLHRLPPTEHRA</sequence>
<name>A0AAW0FZ47_9APHY</name>
<reference evidence="3 4" key="1">
    <citation type="submission" date="2022-09" db="EMBL/GenBank/DDBJ databases">
        <authorList>
            <person name="Palmer J.M."/>
        </authorList>
    </citation>
    <scope>NUCLEOTIDE SEQUENCE [LARGE SCALE GENOMIC DNA]</scope>
    <source>
        <strain evidence="3 4">DSM 7382</strain>
    </source>
</reference>
<protein>
    <submittedName>
        <fullName evidence="3">Uncharacterized protein</fullName>
    </submittedName>
</protein>
<keyword evidence="2" id="KW-0472">Membrane</keyword>
<keyword evidence="2" id="KW-1133">Transmembrane helix</keyword>
<evidence type="ECO:0000256" key="2">
    <source>
        <dbReference type="SAM" id="Phobius"/>
    </source>
</evidence>
<keyword evidence="2" id="KW-0812">Transmembrane</keyword>
<feature type="region of interest" description="Disordered" evidence="1">
    <location>
        <begin position="160"/>
        <end position="192"/>
    </location>
</feature>
<proteinExistence type="predicted"/>
<feature type="transmembrane region" description="Helical" evidence="2">
    <location>
        <begin position="79"/>
        <end position="102"/>
    </location>
</feature>
<evidence type="ECO:0000256" key="1">
    <source>
        <dbReference type="SAM" id="MobiDB-lite"/>
    </source>
</evidence>
<evidence type="ECO:0000313" key="4">
    <source>
        <dbReference type="Proteomes" id="UP001385951"/>
    </source>
</evidence>
<feature type="transmembrane region" description="Helical" evidence="2">
    <location>
        <begin position="37"/>
        <end position="58"/>
    </location>
</feature>
<feature type="compositionally biased region" description="Basic and acidic residues" evidence="1">
    <location>
        <begin position="183"/>
        <end position="192"/>
    </location>
</feature>
<dbReference type="PANTHER" id="PTHR38846">
    <property type="entry name" value="C3H1-TYPE DOMAIN-CONTAINING PROTEIN"/>
    <property type="match status" value="1"/>
</dbReference>
<keyword evidence="4" id="KW-1185">Reference proteome</keyword>
<dbReference type="PANTHER" id="PTHR38846:SF1">
    <property type="entry name" value="C3H1-TYPE DOMAIN-CONTAINING PROTEIN"/>
    <property type="match status" value="1"/>
</dbReference>
<evidence type="ECO:0000313" key="3">
    <source>
        <dbReference type="EMBL" id="KAK7686036.1"/>
    </source>
</evidence>
<accession>A0AAW0FZ47</accession>
<organism evidence="3 4">
    <name type="scientific">Cerrena zonata</name>
    <dbReference type="NCBI Taxonomy" id="2478898"/>
    <lineage>
        <taxon>Eukaryota</taxon>
        <taxon>Fungi</taxon>
        <taxon>Dikarya</taxon>
        <taxon>Basidiomycota</taxon>
        <taxon>Agaricomycotina</taxon>
        <taxon>Agaricomycetes</taxon>
        <taxon>Polyporales</taxon>
        <taxon>Cerrenaceae</taxon>
        <taxon>Cerrena</taxon>
    </lineage>
</organism>
<dbReference type="AlphaFoldDB" id="A0AAW0FZ47"/>